<keyword evidence="2" id="KW-1185">Reference proteome</keyword>
<protein>
    <submittedName>
        <fullName evidence="1">Uncharacterized protein</fullName>
    </submittedName>
</protein>
<proteinExistence type="predicted"/>
<evidence type="ECO:0000313" key="2">
    <source>
        <dbReference type="Proteomes" id="UP001374535"/>
    </source>
</evidence>
<name>A0AAQ3RF52_VIGMU</name>
<accession>A0AAQ3RF52</accession>
<sequence>MVQIMDVLALPPRAGWSIRVNLLSRYGICPLCFEPSLSLLITFPKTIKLLLIYFPSFKRTPSAPVLAILSEPARSTKFKTETRTTSLIEQSLEELESFPLLSITILNIVCDLLLLTFIFVSPKCLLTSPALMRFSTCSALFTISSFSPETNTPRSKLS</sequence>
<reference evidence="1 2" key="1">
    <citation type="journal article" date="2023" name="Life. Sci Alliance">
        <title>Evolutionary insights into 3D genome organization and epigenetic landscape of Vigna mungo.</title>
        <authorList>
            <person name="Junaid A."/>
            <person name="Singh B."/>
            <person name="Bhatia S."/>
        </authorList>
    </citation>
    <scope>NUCLEOTIDE SEQUENCE [LARGE SCALE GENOMIC DNA]</scope>
    <source>
        <strain evidence="1">Urdbean</strain>
    </source>
</reference>
<evidence type="ECO:0000313" key="1">
    <source>
        <dbReference type="EMBL" id="WVY90598.1"/>
    </source>
</evidence>
<gene>
    <name evidence="1" type="ORF">V8G54_036112</name>
</gene>
<dbReference type="AlphaFoldDB" id="A0AAQ3RF52"/>
<dbReference type="EMBL" id="CP144690">
    <property type="protein sequence ID" value="WVY90598.1"/>
    <property type="molecule type" value="Genomic_DNA"/>
</dbReference>
<dbReference type="Proteomes" id="UP001374535">
    <property type="component" value="Chromosome 11"/>
</dbReference>
<organism evidence="1 2">
    <name type="scientific">Vigna mungo</name>
    <name type="common">Black gram</name>
    <name type="synonym">Phaseolus mungo</name>
    <dbReference type="NCBI Taxonomy" id="3915"/>
    <lineage>
        <taxon>Eukaryota</taxon>
        <taxon>Viridiplantae</taxon>
        <taxon>Streptophyta</taxon>
        <taxon>Embryophyta</taxon>
        <taxon>Tracheophyta</taxon>
        <taxon>Spermatophyta</taxon>
        <taxon>Magnoliopsida</taxon>
        <taxon>eudicotyledons</taxon>
        <taxon>Gunneridae</taxon>
        <taxon>Pentapetalae</taxon>
        <taxon>rosids</taxon>
        <taxon>fabids</taxon>
        <taxon>Fabales</taxon>
        <taxon>Fabaceae</taxon>
        <taxon>Papilionoideae</taxon>
        <taxon>50 kb inversion clade</taxon>
        <taxon>NPAAA clade</taxon>
        <taxon>indigoferoid/millettioid clade</taxon>
        <taxon>Phaseoleae</taxon>
        <taxon>Vigna</taxon>
    </lineage>
</organism>